<dbReference type="EMBL" id="AXCR01000009">
    <property type="protein sequence ID" value="KJR83700.1"/>
    <property type="molecule type" value="Genomic_DNA"/>
</dbReference>
<feature type="compositionally biased region" description="Basic residues" evidence="1">
    <location>
        <begin position="204"/>
        <end position="214"/>
    </location>
</feature>
<dbReference type="Proteomes" id="UP000033710">
    <property type="component" value="Unassembled WGS sequence"/>
</dbReference>
<organism evidence="2 3">
    <name type="scientific">Sporothrix schenckii 1099-18</name>
    <dbReference type="NCBI Taxonomy" id="1397361"/>
    <lineage>
        <taxon>Eukaryota</taxon>
        <taxon>Fungi</taxon>
        <taxon>Dikarya</taxon>
        <taxon>Ascomycota</taxon>
        <taxon>Pezizomycotina</taxon>
        <taxon>Sordariomycetes</taxon>
        <taxon>Sordariomycetidae</taxon>
        <taxon>Ophiostomatales</taxon>
        <taxon>Ophiostomataceae</taxon>
        <taxon>Sporothrix</taxon>
    </lineage>
</organism>
<feature type="compositionally biased region" description="Basic and acidic residues" evidence="1">
    <location>
        <begin position="312"/>
        <end position="329"/>
    </location>
</feature>
<feature type="compositionally biased region" description="Basic residues" evidence="1">
    <location>
        <begin position="126"/>
        <end position="136"/>
    </location>
</feature>
<feature type="region of interest" description="Disordered" evidence="1">
    <location>
        <begin position="40"/>
        <end position="493"/>
    </location>
</feature>
<reference evidence="2 3" key="2">
    <citation type="journal article" date="2015" name="Eukaryot. Cell">
        <title>Asexual propagation of a virulent clone complex in a human and feline outbreak of sporotrichosis.</title>
        <authorList>
            <person name="Teixeira Mde M."/>
            <person name="Rodrigues A.M."/>
            <person name="Tsui C.K."/>
            <person name="de Almeida L.G."/>
            <person name="Van Diepeningen A.D."/>
            <person name="van den Ende B.G."/>
            <person name="Fernandes G.F."/>
            <person name="Kano R."/>
            <person name="Hamelin R.C."/>
            <person name="Lopes-Bezerra L.M."/>
            <person name="Vasconcelos A.T."/>
            <person name="de Hoog S."/>
            <person name="de Camargo Z.P."/>
            <person name="Felipe M.S."/>
        </authorList>
    </citation>
    <scope>NUCLEOTIDE SEQUENCE [LARGE SCALE GENOMIC DNA]</scope>
    <source>
        <strain evidence="2 3">1099-18</strain>
    </source>
</reference>
<name>A0A0F2M4G2_SPOSC</name>
<feature type="compositionally biased region" description="Basic and acidic residues" evidence="1">
    <location>
        <begin position="287"/>
        <end position="302"/>
    </location>
</feature>
<evidence type="ECO:0000256" key="1">
    <source>
        <dbReference type="SAM" id="MobiDB-lite"/>
    </source>
</evidence>
<dbReference type="GeneID" id="27662347"/>
<feature type="compositionally biased region" description="Polar residues" evidence="1">
    <location>
        <begin position="223"/>
        <end position="246"/>
    </location>
</feature>
<dbReference type="OrthoDB" id="5242209at2759"/>
<feature type="compositionally biased region" description="Basic residues" evidence="1">
    <location>
        <begin position="260"/>
        <end position="282"/>
    </location>
</feature>
<dbReference type="KEGG" id="ssck:SPSK_00090"/>
<proteinExistence type="predicted"/>
<feature type="compositionally biased region" description="Basic and acidic residues" evidence="1">
    <location>
        <begin position="166"/>
        <end position="177"/>
    </location>
</feature>
<evidence type="ECO:0000313" key="3">
    <source>
        <dbReference type="Proteomes" id="UP000033710"/>
    </source>
</evidence>
<comment type="caution">
    <text evidence="2">The sequence shown here is derived from an EMBL/GenBank/DDBJ whole genome shotgun (WGS) entry which is preliminary data.</text>
</comment>
<sequence>MSITDEDLQFMADGLWQDALLPDLTDIYGIDMGTAGEVIETPGDRLLNPPEAGSGNDRAKSSSNKKVSPATKPVKTSKSKVKQSTDEGAPPMPDLYLSSPVEVPPKKGGKMSKSMKGASQNESQRGRPHGPAKPHKPPVQNAMFPELETDSGDPYELPISPKSNHRPQDPVGIEKRTSNKSTSPVAVPTKPSSPVGGLIPSAKKSVKNQKRVAKRSFLDPLSTPLQSDTKVATTQMPLPNPTTKDTNPVVPATKSVQKPKATRRPAPAKKAAKPKEIKKKTVARPPPFKEKKVEHAEDKYHIQDGTVSAENKNTENENITKKLRPRSERAPIMISSDSASSYEEDGYESDVAFVPDTGMTSITTPVAQMDPPDSVAKVPSKPVTDRSVAASSGRPKHDEVSADANHKNASTRKSVKVKNEIMNDGKESLICGRQISRSVQSLEMQNSHQKRQRSPSAAPDHHAAPKKQRAEPVRTESRVRNVLQQMAVPKDPFVEEMDENEPSRTHFTTKLLQSAAPAVQPAQPAMQPAPRYDKQHHVAQNKSHYVAPMPQVPPRVQPDGPCQAKSKPVDSDGIAREMMKLLATRANDSPGRAQTAKDVWLEEIDPYKETGQIMGYVCKTILRFLKSKEAAIEDVAEEYQQRGAAVLARMSALHGRERCALIHTFEQSRQRSLAIFEAAQRDVRILAARLERMNLAPVIQNVLADNAGSRLRLLHNEMV</sequence>
<reference evidence="2 3" key="1">
    <citation type="journal article" date="2014" name="BMC Genomics">
        <title>Comparative genomics of the major fungal agents of human and animal Sporotrichosis: Sporothrix schenckii and Sporothrix brasiliensis.</title>
        <authorList>
            <person name="Teixeira M.M."/>
            <person name="de Almeida L.G."/>
            <person name="Kubitschek-Barreira P."/>
            <person name="Alves F.L."/>
            <person name="Kioshima E.S."/>
            <person name="Abadio A.K."/>
            <person name="Fernandes L."/>
            <person name="Derengowski L.S."/>
            <person name="Ferreira K.S."/>
            <person name="Souza R.C."/>
            <person name="Ruiz J.C."/>
            <person name="de Andrade N.C."/>
            <person name="Paes H.C."/>
            <person name="Nicola A.M."/>
            <person name="Albuquerque P."/>
            <person name="Gerber A.L."/>
            <person name="Martins V.P."/>
            <person name="Peconick L.D."/>
            <person name="Neto A.V."/>
            <person name="Chaucanez C.B."/>
            <person name="Silva P.A."/>
            <person name="Cunha O.L."/>
            <person name="de Oliveira F.F."/>
            <person name="dos Santos T.C."/>
            <person name="Barros A.L."/>
            <person name="Soares M.A."/>
            <person name="de Oliveira L.M."/>
            <person name="Marini M.M."/>
            <person name="Villalobos-Duno H."/>
            <person name="Cunha M.M."/>
            <person name="de Hoog S."/>
            <person name="da Silveira J.F."/>
            <person name="Henrissat B."/>
            <person name="Nino-Vega G.A."/>
            <person name="Cisalpino P.S."/>
            <person name="Mora-Montes H.M."/>
            <person name="Almeida S.R."/>
            <person name="Stajich J.E."/>
            <person name="Lopes-Bezerra L.M."/>
            <person name="Vasconcelos A.T."/>
            <person name="Felipe M.S."/>
        </authorList>
    </citation>
    <scope>NUCLEOTIDE SEQUENCE [LARGE SCALE GENOMIC DNA]</scope>
    <source>
        <strain evidence="2 3">1099-18</strain>
    </source>
</reference>
<evidence type="ECO:0000313" key="2">
    <source>
        <dbReference type="EMBL" id="KJR83700.1"/>
    </source>
</evidence>
<feature type="compositionally biased region" description="Basic and acidic residues" evidence="1">
    <location>
        <begin position="459"/>
        <end position="479"/>
    </location>
</feature>
<dbReference type="AlphaFoldDB" id="A0A0F2M4G2"/>
<feature type="compositionally biased region" description="Basic and acidic residues" evidence="1">
    <location>
        <begin position="417"/>
        <end position="427"/>
    </location>
</feature>
<feature type="compositionally biased region" description="Basic and acidic residues" evidence="1">
    <location>
        <begin position="395"/>
        <end position="406"/>
    </location>
</feature>
<accession>A0A0F2M4G2</accession>
<gene>
    <name evidence="2" type="ORF">SPSK_00090</name>
</gene>
<protein>
    <submittedName>
        <fullName evidence="2">Uncharacterized protein</fullName>
    </submittedName>
</protein>
<dbReference type="VEuPathDB" id="FungiDB:SPSK_00090"/>
<dbReference type="RefSeq" id="XP_016586376.1">
    <property type="nucleotide sequence ID" value="XM_016727070.1"/>
</dbReference>
<feature type="compositionally biased region" description="Polar residues" evidence="1">
    <location>
        <begin position="435"/>
        <end position="447"/>
    </location>
</feature>